<dbReference type="InterPro" id="IPR001077">
    <property type="entry name" value="COMT_C"/>
</dbReference>
<dbReference type="InterPro" id="IPR036390">
    <property type="entry name" value="WH_DNA-bd_sf"/>
</dbReference>
<reference evidence="11 12" key="3">
    <citation type="submission" date="2019-11" db="EMBL/GenBank/DDBJ databases">
        <title>A de novo genome assembly of a pear dwarfing rootstock.</title>
        <authorList>
            <person name="Wang F."/>
            <person name="Wang J."/>
            <person name="Li S."/>
            <person name="Zhang Y."/>
            <person name="Fang M."/>
            <person name="Ma L."/>
            <person name="Zhao Y."/>
            <person name="Jiang S."/>
        </authorList>
    </citation>
    <scope>NUCLEOTIDE SEQUENCE [LARGE SCALE GENOMIC DNA]</scope>
    <source>
        <strain evidence="11">S2</strain>
        <tissue evidence="11">Leaf</tissue>
    </source>
</reference>
<dbReference type="FunFam" id="1.10.10.10:FF:000357">
    <property type="entry name" value="Caffeic acid 3-O-methyltransferase"/>
    <property type="match status" value="1"/>
</dbReference>
<dbReference type="OrthoDB" id="1606438at2759"/>
<comment type="pathway">
    <text evidence="1">Aromatic compound metabolism; phenylpropanoid biosynthesis.</text>
</comment>
<name>A0A5N5GTR5_9ROSA</name>
<evidence type="ECO:0000259" key="9">
    <source>
        <dbReference type="Pfam" id="PF00891"/>
    </source>
</evidence>
<evidence type="ECO:0000313" key="11">
    <source>
        <dbReference type="EMBL" id="KAB2617072.1"/>
    </source>
</evidence>
<evidence type="ECO:0000313" key="12">
    <source>
        <dbReference type="Proteomes" id="UP000327157"/>
    </source>
</evidence>
<evidence type="ECO:0000256" key="1">
    <source>
        <dbReference type="ARBA" id="ARBA00004928"/>
    </source>
</evidence>
<evidence type="ECO:0000256" key="7">
    <source>
        <dbReference type="ARBA" id="ARBA00045231"/>
    </source>
</evidence>
<evidence type="ECO:0000256" key="3">
    <source>
        <dbReference type="ARBA" id="ARBA00022679"/>
    </source>
</evidence>
<dbReference type="EC" id="2.1.1.68" evidence="6"/>
<keyword evidence="5" id="KW-0438">Lignin biosynthesis</keyword>
<evidence type="ECO:0000256" key="4">
    <source>
        <dbReference type="ARBA" id="ARBA00022691"/>
    </source>
</evidence>
<dbReference type="Pfam" id="PF00891">
    <property type="entry name" value="Methyltransf_2"/>
    <property type="match status" value="1"/>
</dbReference>
<gene>
    <name evidence="11" type="ORF">D8674_012941</name>
</gene>
<dbReference type="InterPro" id="IPR012967">
    <property type="entry name" value="COMT_dimerisation"/>
</dbReference>
<keyword evidence="3 11" id="KW-0808">Transferase</keyword>
<evidence type="ECO:0000256" key="6">
    <source>
        <dbReference type="ARBA" id="ARBA00039011"/>
    </source>
</evidence>
<dbReference type="PROSITE" id="PS51683">
    <property type="entry name" value="SAM_OMT_II"/>
    <property type="match status" value="1"/>
</dbReference>
<keyword evidence="2 11" id="KW-0489">Methyltransferase</keyword>
<dbReference type="GO" id="GO:0047763">
    <property type="term" value="F:caffeate O-methyltransferase activity"/>
    <property type="evidence" value="ECO:0007669"/>
    <property type="project" value="UniProtKB-EC"/>
</dbReference>
<sequence length="360" mass="39205">MATPVVETEIQPKIPLDPQTNEQDESYFAAVELTVSSVLPLTMKAAGPNGKLSASEIAAIIGTKNPDGPDMLDRILKLLASHSILSCSVVGDDGDHKSLKRLYSLTPVSKHYVTNEAGVSFGPVLLMLQDKIFTESWYQMKNAIIEGGIPFEMAHGSHAFKYAGYDQRFNQAFNTGMNNTTTMLVKKILEVYKGFENLKKVVDVGGGLGVAISLITATYPHIKGINYDLPHVVKDAPKYPGVEHVGGDMFASIPDADAVFMKGILHDWFDEDCIKLLKNCYKALPMDGKVIVVDAVLPNIPNSSSITKSNFHLDVHMMVQTPGGKQRSAEEFMDLATAAGYSGIKLACFAAHFGVVEFYK</sequence>
<organism evidence="11 12">
    <name type="scientific">Pyrus ussuriensis x Pyrus communis</name>
    <dbReference type="NCBI Taxonomy" id="2448454"/>
    <lineage>
        <taxon>Eukaryota</taxon>
        <taxon>Viridiplantae</taxon>
        <taxon>Streptophyta</taxon>
        <taxon>Embryophyta</taxon>
        <taxon>Tracheophyta</taxon>
        <taxon>Spermatophyta</taxon>
        <taxon>Magnoliopsida</taxon>
        <taxon>eudicotyledons</taxon>
        <taxon>Gunneridae</taxon>
        <taxon>Pentapetalae</taxon>
        <taxon>rosids</taxon>
        <taxon>fabids</taxon>
        <taxon>Rosales</taxon>
        <taxon>Rosaceae</taxon>
        <taxon>Amygdaloideae</taxon>
        <taxon>Maleae</taxon>
        <taxon>Pyrus</taxon>
    </lineage>
</organism>
<evidence type="ECO:0000259" key="10">
    <source>
        <dbReference type="Pfam" id="PF08100"/>
    </source>
</evidence>
<comment type="caution">
    <text evidence="11">The sequence shown here is derived from an EMBL/GenBank/DDBJ whole genome shotgun (WGS) entry which is preliminary data.</text>
</comment>
<dbReference type="GO" id="GO:0046983">
    <property type="term" value="F:protein dimerization activity"/>
    <property type="evidence" value="ECO:0007669"/>
    <property type="project" value="InterPro"/>
</dbReference>
<evidence type="ECO:0000256" key="5">
    <source>
        <dbReference type="ARBA" id="ARBA00022733"/>
    </source>
</evidence>
<keyword evidence="12" id="KW-1185">Reference proteome</keyword>
<feature type="active site" description="Proton acceptor" evidence="8">
    <location>
        <position position="266"/>
    </location>
</feature>
<dbReference type="EMBL" id="SMOL01000401">
    <property type="protein sequence ID" value="KAB2617072.1"/>
    <property type="molecule type" value="Genomic_DNA"/>
</dbReference>
<dbReference type="PIRSF" id="PIRSF005739">
    <property type="entry name" value="O-mtase"/>
    <property type="match status" value="1"/>
</dbReference>
<protein>
    <recommendedName>
        <fullName evidence="6">caffeate O-methyltransferase</fullName>
        <ecNumber evidence="6">2.1.1.68</ecNumber>
    </recommendedName>
</protein>
<feature type="domain" description="O-methyltransferase C-terminal" evidence="9">
    <location>
        <begin position="137"/>
        <end position="342"/>
    </location>
</feature>
<dbReference type="SUPFAM" id="SSF53335">
    <property type="entry name" value="S-adenosyl-L-methionine-dependent methyltransferases"/>
    <property type="match status" value="1"/>
</dbReference>
<dbReference type="Pfam" id="PF08100">
    <property type="entry name" value="Dimerisation"/>
    <property type="match status" value="1"/>
</dbReference>
<dbReference type="GO" id="GO:0009809">
    <property type="term" value="P:lignin biosynthetic process"/>
    <property type="evidence" value="ECO:0007669"/>
    <property type="project" value="UniProtKB-KW"/>
</dbReference>
<dbReference type="Gene3D" id="1.10.10.10">
    <property type="entry name" value="Winged helix-like DNA-binding domain superfamily/Winged helix DNA-binding domain"/>
    <property type="match status" value="1"/>
</dbReference>
<reference evidence="11 12" key="1">
    <citation type="submission" date="2019-09" db="EMBL/GenBank/DDBJ databases">
        <authorList>
            <person name="Ou C."/>
        </authorList>
    </citation>
    <scope>NUCLEOTIDE SEQUENCE [LARGE SCALE GENOMIC DNA]</scope>
    <source>
        <strain evidence="11">S2</strain>
        <tissue evidence="11">Leaf</tissue>
    </source>
</reference>
<dbReference type="InterPro" id="IPR016461">
    <property type="entry name" value="COMT-like"/>
</dbReference>
<dbReference type="Gene3D" id="3.40.50.150">
    <property type="entry name" value="Vaccinia Virus protein VP39"/>
    <property type="match status" value="1"/>
</dbReference>
<dbReference type="SUPFAM" id="SSF46785">
    <property type="entry name" value="Winged helix' DNA-binding domain"/>
    <property type="match status" value="1"/>
</dbReference>
<reference evidence="12" key="2">
    <citation type="submission" date="2019-10" db="EMBL/GenBank/DDBJ databases">
        <title>A de novo genome assembly of a pear dwarfing rootstock.</title>
        <authorList>
            <person name="Wang F."/>
            <person name="Wang J."/>
            <person name="Li S."/>
            <person name="Zhang Y."/>
            <person name="Fang M."/>
            <person name="Ma L."/>
            <person name="Zhao Y."/>
            <person name="Jiang S."/>
        </authorList>
    </citation>
    <scope>NUCLEOTIDE SEQUENCE [LARGE SCALE GENOMIC DNA]</scope>
</reference>
<keyword evidence="4" id="KW-0949">S-adenosyl-L-methionine</keyword>
<comment type="function">
    <text evidence="7">Catalyzes the conversion of caffeic acid to ferulic acid and of 5-hydroxyferulic acid to sinapic acid. The resulting products may subsequently be converted to the corresponding alcohols that are incorporated into lignins.</text>
</comment>
<evidence type="ECO:0000256" key="2">
    <source>
        <dbReference type="ARBA" id="ARBA00022603"/>
    </source>
</evidence>
<dbReference type="AlphaFoldDB" id="A0A5N5GTR5"/>
<dbReference type="InterPro" id="IPR029063">
    <property type="entry name" value="SAM-dependent_MTases_sf"/>
</dbReference>
<proteinExistence type="predicted"/>
<dbReference type="PANTHER" id="PTHR11746">
    <property type="entry name" value="O-METHYLTRANSFERASE"/>
    <property type="match status" value="1"/>
</dbReference>
<evidence type="ECO:0000256" key="8">
    <source>
        <dbReference type="PIRSR" id="PIRSR005739-1"/>
    </source>
</evidence>
<accession>A0A5N5GTR5</accession>
<dbReference type="FunFam" id="3.40.50.150:FF:000061">
    <property type="entry name" value="Caffeic acid O-methyltransferase"/>
    <property type="match status" value="1"/>
</dbReference>
<feature type="domain" description="O-methyltransferase dimerisation" evidence="10">
    <location>
        <begin position="28"/>
        <end position="114"/>
    </location>
</feature>
<dbReference type="GO" id="GO:0032259">
    <property type="term" value="P:methylation"/>
    <property type="evidence" value="ECO:0007669"/>
    <property type="project" value="UniProtKB-KW"/>
</dbReference>
<dbReference type="Proteomes" id="UP000327157">
    <property type="component" value="Chromosome 15"/>
</dbReference>
<dbReference type="InterPro" id="IPR036388">
    <property type="entry name" value="WH-like_DNA-bd_sf"/>
</dbReference>